<name>A0A919MY45_9ACTN</name>
<feature type="domain" description="CBM2" evidence="3">
    <location>
        <begin position="30"/>
        <end position="140"/>
    </location>
</feature>
<dbReference type="Pfam" id="PF00553">
    <property type="entry name" value="CBM_2"/>
    <property type="match status" value="1"/>
</dbReference>
<dbReference type="GO" id="GO:0005975">
    <property type="term" value="P:carbohydrate metabolic process"/>
    <property type="evidence" value="ECO:0007669"/>
    <property type="project" value="InterPro"/>
</dbReference>
<proteinExistence type="predicted"/>
<comment type="caution">
    <text evidence="4">The sequence shown here is derived from an EMBL/GenBank/DDBJ whole genome shotgun (WGS) entry which is preliminary data.</text>
</comment>
<sequence>MLHRSPGARFLAAGLTAAVAVGAAAIATAARADAAGCRVEYAVGSQWAGGFSANVTVTNLGDAVTGWTVRWSFTAGQTVAQAWNATATQSGAAVTAVNAGWNASLATNASTSFGFNGSWNNASNPAPASFSLNGVACTGTAAPTTAPTTAPTVAPTVAPTTSPTSAPGTPPARTVRVFWLKPTDVAFDQRYPDGIGNVMLESQRFFRQQLGKTFTLNSPVVEVVNGQHDTNWYINNNCPPNGDRYACVIFNMQGELRQRFGLGAPDSRWLIVGEVSAEEVGKSGGGGQPGWVMLSGHDADGAAGKTEPMPRWYGGMVHELGHAFGLPDATSTDGTCMSASFYGYPNCTFSQAQKNGMLNGPYGSFLS</sequence>
<feature type="region of interest" description="Disordered" evidence="1">
    <location>
        <begin position="146"/>
        <end position="170"/>
    </location>
</feature>
<evidence type="ECO:0000313" key="5">
    <source>
        <dbReference type="Proteomes" id="UP000636960"/>
    </source>
</evidence>
<organism evidence="4 5">
    <name type="scientific">Paractinoplanes rishiriensis</name>
    <dbReference type="NCBI Taxonomy" id="1050105"/>
    <lineage>
        <taxon>Bacteria</taxon>
        <taxon>Bacillati</taxon>
        <taxon>Actinomycetota</taxon>
        <taxon>Actinomycetes</taxon>
        <taxon>Micromonosporales</taxon>
        <taxon>Micromonosporaceae</taxon>
        <taxon>Paractinoplanes</taxon>
    </lineage>
</organism>
<evidence type="ECO:0000256" key="1">
    <source>
        <dbReference type="SAM" id="MobiDB-lite"/>
    </source>
</evidence>
<dbReference type="SMART" id="SM00637">
    <property type="entry name" value="CBD_II"/>
    <property type="match status" value="1"/>
</dbReference>
<evidence type="ECO:0000256" key="2">
    <source>
        <dbReference type="SAM" id="SignalP"/>
    </source>
</evidence>
<feature type="chain" id="PRO_5037564523" description="CBM2 domain-containing protein" evidence="2">
    <location>
        <begin position="35"/>
        <end position="367"/>
    </location>
</feature>
<gene>
    <name evidence="4" type="ORF">Ari01nite_68940</name>
</gene>
<dbReference type="PROSITE" id="PS51173">
    <property type="entry name" value="CBM2"/>
    <property type="match status" value="1"/>
</dbReference>
<evidence type="ECO:0000259" key="3">
    <source>
        <dbReference type="PROSITE" id="PS51173"/>
    </source>
</evidence>
<dbReference type="GO" id="GO:0004553">
    <property type="term" value="F:hydrolase activity, hydrolyzing O-glycosyl compounds"/>
    <property type="evidence" value="ECO:0007669"/>
    <property type="project" value="InterPro"/>
</dbReference>
<dbReference type="RefSeq" id="WP_203786428.1">
    <property type="nucleotide sequence ID" value="NZ_BOMV01000073.1"/>
</dbReference>
<evidence type="ECO:0000313" key="4">
    <source>
        <dbReference type="EMBL" id="GIE99429.1"/>
    </source>
</evidence>
<dbReference type="SUPFAM" id="SSF55486">
    <property type="entry name" value="Metalloproteases ('zincins'), catalytic domain"/>
    <property type="match status" value="1"/>
</dbReference>
<dbReference type="SUPFAM" id="SSF49384">
    <property type="entry name" value="Carbohydrate-binding domain"/>
    <property type="match status" value="1"/>
</dbReference>
<dbReference type="GO" id="GO:0030247">
    <property type="term" value="F:polysaccharide binding"/>
    <property type="evidence" value="ECO:0007669"/>
    <property type="project" value="UniProtKB-UniRule"/>
</dbReference>
<protein>
    <recommendedName>
        <fullName evidence="3">CBM2 domain-containing protein</fullName>
    </recommendedName>
</protein>
<dbReference type="InterPro" id="IPR001919">
    <property type="entry name" value="CBD2"/>
</dbReference>
<feature type="signal peptide" evidence="2">
    <location>
        <begin position="1"/>
        <end position="34"/>
    </location>
</feature>
<dbReference type="AlphaFoldDB" id="A0A919MY45"/>
<keyword evidence="2" id="KW-0732">Signal</keyword>
<dbReference type="Gene3D" id="2.60.40.290">
    <property type="match status" value="1"/>
</dbReference>
<keyword evidence="5" id="KW-1185">Reference proteome</keyword>
<dbReference type="Proteomes" id="UP000636960">
    <property type="component" value="Unassembled WGS sequence"/>
</dbReference>
<dbReference type="InterPro" id="IPR008965">
    <property type="entry name" value="CBM2/CBM3_carb-bd_dom_sf"/>
</dbReference>
<dbReference type="InterPro" id="IPR012291">
    <property type="entry name" value="CBM2_carb-bd_dom_sf"/>
</dbReference>
<reference evidence="4" key="1">
    <citation type="submission" date="2021-01" db="EMBL/GenBank/DDBJ databases">
        <title>Whole genome shotgun sequence of Actinoplanes rishiriensis NBRC 108556.</title>
        <authorList>
            <person name="Komaki H."/>
            <person name="Tamura T."/>
        </authorList>
    </citation>
    <scope>NUCLEOTIDE SEQUENCE</scope>
    <source>
        <strain evidence="4">NBRC 108556</strain>
    </source>
</reference>
<feature type="compositionally biased region" description="Low complexity" evidence="1">
    <location>
        <begin position="146"/>
        <end position="167"/>
    </location>
</feature>
<dbReference type="EMBL" id="BOMV01000073">
    <property type="protein sequence ID" value="GIE99429.1"/>
    <property type="molecule type" value="Genomic_DNA"/>
</dbReference>
<accession>A0A919MY45</accession>